<keyword evidence="8" id="KW-0718">Serine biosynthesis</keyword>
<dbReference type="InParanoid" id="A0A1Q6DTH6"/>
<evidence type="ECO:0000256" key="6">
    <source>
        <dbReference type="ARBA" id="ARBA00022801"/>
    </source>
</evidence>
<accession>A0A1Q6DTH6</accession>
<dbReference type="GO" id="GO:0006564">
    <property type="term" value="P:L-serine biosynthetic process"/>
    <property type="evidence" value="ECO:0007669"/>
    <property type="project" value="UniProtKB-KW"/>
</dbReference>
<evidence type="ECO:0000256" key="1">
    <source>
        <dbReference type="ARBA" id="ARBA00001946"/>
    </source>
</evidence>
<evidence type="ECO:0000256" key="5">
    <source>
        <dbReference type="ARBA" id="ARBA00022723"/>
    </source>
</evidence>
<keyword evidence="4" id="KW-0028">Amino-acid biosynthesis</keyword>
<dbReference type="InterPro" id="IPR023214">
    <property type="entry name" value="HAD_sf"/>
</dbReference>
<evidence type="ECO:0000313" key="10">
    <source>
        <dbReference type="Proteomes" id="UP000185744"/>
    </source>
</evidence>
<comment type="caution">
    <text evidence="9">The sequence shown here is derived from an EMBL/GenBank/DDBJ whole genome shotgun (WGS) entry which is preliminary data.</text>
</comment>
<keyword evidence="7" id="KW-0460">Magnesium</keyword>
<evidence type="ECO:0000256" key="3">
    <source>
        <dbReference type="ARBA" id="ARBA00012640"/>
    </source>
</evidence>
<dbReference type="EMBL" id="MSDW01000001">
    <property type="protein sequence ID" value="OKY77674.1"/>
    <property type="molecule type" value="Genomic_DNA"/>
</dbReference>
<dbReference type="GO" id="GO:0036424">
    <property type="term" value="F:L-phosphoserine phosphatase activity"/>
    <property type="evidence" value="ECO:0007669"/>
    <property type="project" value="TreeGrafter"/>
</dbReference>
<evidence type="ECO:0000256" key="8">
    <source>
        <dbReference type="ARBA" id="ARBA00023299"/>
    </source>
</evidence>
<proteinExistence type="predicted"/>
<protein>
    <recommendedName>
        <fullName evidence="3">phosphoserine phosphatase</fullName>
        <ecNumber evidence="3">3.1.3.3</ecNumber>
    </recommendedName>
</protein>
<evidence type="ECO:0000256" key="4">
    <source>
        <dbReference type="ARBA" id="ARBA00022605"/>
    </source>
</evidence>
<dbReference type="AlphaFoldDB" id="A0A1Q6DTH6"/>
<dbReference type="Gene3D" id="1.10.3870.10">
    <property type="entry name" value="AF1437-like domain superfamily"/>
    <property type="match status" value="1"/>
</dbReference>
<evidence type="ECO:0000256" key="2">
    <source>
        <dbReference type="ARBA" id="ARBA00005135"/>
    </source>
</evidence>
<comment type="cofactor">
    <cofactor evidence="1">
        <name>Mg(2+)</name>
        <dbReference type="ChEBI" id="CHEBI:18420"/>
    </cofactor>
</comment>
<dbReference type="InterPro" id="IPR050582">
    <property type="entry name" value="HAD-like_SerB"/>
</dbReference>
<dbReference type="PANTHER" id="PTHR43344:SF2">
    <property type="entry name" value="PHOSPHOSERINE PHOSPHATASE"/>
    <property type="match status" value="1"/>
</dbReference>
<gene>
    <name evidence="9" type="ORF">BTN85_0142</name>
</gene>
<dbReference type="EC" id="3.1.3.3" evidence="3"/>
<organism evidence="9 10">
    <name type="scientific">Methanohalarchaeum thermophilum</name>
    <dbReference type="NCBI Taxonomy" id="1903181"/>
    <lineage>
        <taxon>Archaea</taxon>
        <taxon>Methanobacteriati</taxon>
        <taxon>Methanobacteriota</taxon>
        <taxon>Methanonatronarchaeia</taxon>
        <taxon>Methanonatronarchaeales</taxon>
        <taxon>Methanonatronarchaeaceae</taxon>
        <taxon>Candidatus Methanohalarchaeum</taxon>
    </lineage>
</organism>
<keyword evidence="10" id="KW-1185">Reference proteome</keyword>
<dbReference type="GO" id="GO:0000287">
    <property type="term" value="F:magnesium ion binding"/>
    <property type="evidence" value="ECO:0007669"/>
    <property type="project" value="TreeGrafter"/>
</dbReference>
<dbReference type="Proteomes" id="UP000185744">
    <property type="component" value="Unassembled WGS sequence"/>
</dbReference>
<dbReference type="PANTHER" id="PTHR43344">
    <property type="entry name" value="PHOSPHOSERINE PHOSPHATASE"/>
    <property type="match status" value="1"/>
</dbReference>
<keyword evidence="5" id="KW-0479">Metal-binding</keyword>
<reference evidence="9" key="1">
    <citation type="submission" date="2016-12" db="EMBL/GenBank/DDBJ databases">
        <title>Discovery of methanogenic haloarchaea.</title>
        <authorList>
            <person name="Sorokin D.Y."/>
            <person name="Makarova K.S."/>
            <person name="Abbas B."/>
            <person name="Ferrer M."/>
            <person name="Golyshin P.N."/>
        </authorList>
    </citation>
    <scope>NUCLEOTIDE SEQUENCE [LARGE SCALE GENOMIC DNA]</scope>
    <source>
        <strain evidence="9">HMET1</strain>
    </source>
</reference>
<dbReference type="InterPro" id="IPR036412">
    <property type="entry name" value="HAD-like_sf"/>
</dbReference>
<comment type="pathway">
    <text evidence="2">Amino-acid biosynthesis; L-serine biosynthesis; L-serine from 3-phospho-D-glycerate: step 3/3.</text>
</comment>
<dbReference type="Gene3D" id="3.40.50.1000">
    <property type="entry name" value="HAD superfamily/HAD-like"/>
    <property type="match status" value="1"/>
</dbReference>
<dbReference type="GO" id="GO:0005737">
    <property type="term" value="C:cytoplasm"/>
    <property type="evidence" value="ECO:0007669"/>
    <property type="project" value="TreeGrafter"/>
</dbReference>
<evidence type="ECO:0000256" key="7">
    <source>
        <dbReference type="ARBA" id="ARBA00022842"/>
    </source>
</evidence>
<keyword evidence="6 9" id="KW-0378">Hydrolase</keyword>
<dbReference type="SUPFAM" id="SSF56784">
    <property type="entry name" value="HAD-like"/>
    <property type="match status" value="1"/>
</dbReference>
<evidence type="ECO:0000313" key="9">
    <source>
        <dbReference type="EMBL" id="OKY77674.1"/>
    </source>
</evidence>
<name>A0A1Q6DTH6_METT1</name>
<dbReference type="Pfam" id="PF00702">
    <property type="entry name" value="Hydrolase"/>
    <property type="match status" value="1"/>
</dbReference>
<sequence length="340" mass="38538">MEKIVCFDLEGPLSPQDNAFELMESLENGKDVFKKISKYDDIISMEGREDYEPGDTLSLIVPFLLVEDIDEELIRDVSAEAKIIDGVKELVDELKADDWRTFIISTSYEQHAHSVGERIGIGSENIRCTKLSFEELRPLVKDIQGDLKDIFSEIRGLEDEELIDALDDFFFDFLPQTDYGNPLERVKVIGGSKKVEAAVDFSKRENVDLSDLIVVGDSITDYKMLKEIREEGGTSIVFNGNEYAVPEAEFAVASSDIRVIKPLLVGDAEEIAKSVNGKLIPSNINLSDYFSPEFIEELSEMKYKPYIHYLDDKDEKELKEVIDIHEDFRQRVRGEAGELG</sequence>